<protein>
    <submittedName>
        <fullName evidence="1">Uncharacterized protein</fullName>
    </submittedName>
</protein>
<organism evidence="1 2">
    <name type="scientific">Chiloscyllium punctatum</name>
    <name type="common">Brownbanded bambooshark</name>
    <name type="synonym">Hemiscyllium punctatum</name>
    <dbReference type="NCBI Taxonomy" id="137246"/>
    <lineage>
        <taxon>Eukaryota</taxon>
        <taxon>Metazoa</taxon>
        <taxon>Chordata</taxon>
        <taxon>Craniata</taxon>
        <taxon>Vertebrata</taxon>
        <taxon>Chondrichthyes</taxon>
        <taxon>Elasmobranchii</taxon>
        <taxon>Galeomorphii</taxon>
        <taxon>Galeoidea</taxon>
        <taxon>Orectolobiformes</taxon>
        <taxon>Hemiscylliidae</taxon>
        <taxon>Chiloscyllium</taxon>
    </lineage>
</organism>
<sequence length="299" mass="28820">LSLPATGGFGDFTAPAGGRGGQVDIVASNLEILAPGSTAAPGMTGLLANALDSIGAQSILIGGTRSLYGNVLTITPAAQQLQIDSGAVLTAPEIMLTASTAITVGAGALIDTTSFGAISTLFPNDPKTGKTLGSIALARVSGGGAGAFVLASNAPVLPVTLPAGSGASKLSIGAGAQVLGGGEVALSASNTISMDPSARLAAPTVMVSVPVINFGTGGASGFNLSASLLAQLSEGDPLRNLPATGNLVLSASTAINVYGSVDLGDLDPVTGQPLLAALTLSASAINGFGAATDSVKLRA</sequence>
<evidence type="ECO:0000313" key="1">
    <source>
        <dbReference type="EMBL" id="GCC45327.1"/>
    </source>
</evidence>
<dbReference type="EMBL" id="BEZZ01151881">
    <property type="protein sequence ID" value="GCC45327.1"/>
    <property type="molecule type" value="Genomic_DNA"/>
</dbReference>
<evidence type="ECO:0000313" key="2">
    <source>
        <dbReference type="Proteomes" id="UP000287033"/>
    </source>
</evidence>
<accession>A0A401TRQ5</accession>
<feature type="non-terminal residue" evidence="1">
    <location>
        <position position="299"/>
    </location>
</feature>
<gene>
    <name evidence="1" type="ORF">chiPu_0029238</name>
</gene>
<dbReference type="Proteomes" id="UP000287033">
    <property type="component" value="Unassembled WGS sequence"/>
</dbReference>
<keyword evidence="2" id="KW-1185">Reference proteome</keyword>
<proteinExistence type="predicted"/>
<name>A0A401TRQ5_CHIPU</name>
<dbReference type="AlphaFoldDB" id="A0A401TRQ5"/>
<reference evidence="1 2" key="1">
    <citation type="journal article" date="2018" name="Nat. Ecol. Evol.">
        <title>Shark genomes provide insights into elasmobranch evolution and the origin of vertebrates.</title>
        <authorList>
            <person name="Hara Y"/>
            <person name="Yamaguchi K"/>
            <person name="Onimaru K"/>
            <person name="Kadota M"/>
            <person name="Koyanagi M"/>
            <person name="Keeley SD"/>
            <person name="Tatsumi K"/>
            <person name="Tanaka K"/>
            <person name="Motone F"/>
            <person name="Kageyama Y"/>
            <person name="Nozu R"/>
            <person name="Adachi N"/>
            <person name="Nishimura O"/>
            <person name="Nakagawa R"/>
            <person name="Tanegashima C"/>
            <person name="Kiyatake I"/>
            <person name="Matsumoto R"/>
            <person name="Murakumo K"/>
            <person name="Nishida K"/>
            <person name="Terakita A"/>
            <person name="Kuratani S"/>
            <person name="Sato K"/>
            <person name="Hyodo S Kuraku.S."/>
        </authorList>
    </citation>
    <scope>NUCLEOTIDE SEQUENCE [LARGE SCALE GENOMIC DNA]</scope>
</reference>
<feature type="non-terminal residue" evidence="1">
    <location>
        <position position="1"/>
    </location>
</feature>
<comment type="caution">
    <text evidence="1">The sequence shown here is derived from an EMBL/GenBank/DDBJ whole genome shotgun (WGS) entry which is preliminary data.</text>
</comment>